<dbReference type="HOGENOM" id="CLU_2228354_0_0_1"/>
<accession>M4BAV6</accession>
<name>M4BAV6_HYAAE</name>
<organism evidence="1 2">
    <name type="scientific">Hyaloperonospora arabidopsidis (strain Emoy2)</name>
    <name type="common">Downy mildew agent</name>
    <name type="synonym">Peronospora arabidopsidis</name>
    <dbReference type="NCBI Taxonomy" id="559515"/>
    <lineage>
        <taxon>Eukaryota</taxon>
        <taxon>Sar</taxon>
        <taxon>Stramenopiles</taxon>
        <taxon>Oomycota</taxon>
        <taxon>Peronosporomycetes</taxon>
        <taxon>Peronosporales</taxon>
        <taxon>Peronosporaceae</taxon>
        <taxon>Hyaloperonospora</taxon>
    </lineage>
</organism>
<protein>
    <submittedName>
        <fullName evidence="1">Uncharacterized protein</fullName>
    </submittedName>
</protein>
<evidence type="ECO:0000313" key="2">
    <source>
        <dbReference type="Proteomes" id="UP000011713"/>
    </source>
</evidence>
<evidence type="ECO:0000313" key="1">
    <source>
        <dbReference type="EnsemblProtists" id="HpaP803416"/>
    </source>
</evidence>
<keyword evidence="2" id="KW-1185">Reference proteome</keyword>
<reference evidence="2" key="1">
    <citation type="journal article" date="2010" name="Science">
        <title>Signatures of adaptation to obligate biotrophy in the Hyaloperonospora arabidopsidis genome.</title>
        <authorList>
            <person name="Baxter L."/>
            <person name="Tripathy S."/>
            <person name="Ishaque N."/>
            <person name="Boot N."/>
            <person name="Cabral A."/>
            <person name="Kemen E."/>
            <person name="Thines M."/>
            <person name="Ah-Fong A."/>
            <person name="Anderson R."/>
            <person name="Badejoko W."/>
            <person name="Bittner-Eddy P."/>
            <person name="Boore J.L."/>
            <person name="Chibucos M.C."/>
            <person name="Coates M."/>
            <person name="Dehal P."/>
            <person name="Delehaunty K."/>
            <person name="Dong S."/>
            <person name="Downton P."/>
            <person name="Dumas B."/>
            <person name="Fabro G."/>
            <person name="Fronick C."/>
            <person name="Fuerstenberg S.I."/>
            <person name="Fulton L."/>
            <person name="Gaulin E."/>
            <person name="Govers F."/>
            <person name="Hughes L."/>
            <person name="Humphray S."/>
            <person name="Jiang R.H."/>
            <person name="Judelson H."/>
            <person name="Kamoun S."/>
            <person name="Kyung K."/>
            <person name="Meijer H."/>
            <person name="Minx P."/>
            <person name="Morris P."/>
            <person name="Nelson J."/>
            <person name="Phuntumart V."/>
            <person name="Qutob D."/>
            <person name="Rehmany A."/>
            <person name="Rougon-Cardoso A."/>
            <person name="Ryden P."/>
            <person name="Torto-Alalibo T."/>
            <person name="Studholme D."/>
            <person name="Wang Y."/>
            <person name="Win J."/>
            <person name="Wood J."/>
            <person name="Clifton S.W."/>
            <person name="Rogers J."/>
            <person name="Van den Ackerveken G."/>
            <person name="Jones J.D."/>
            <person name="McDowell J.M."/>
            <person name="Beynon J."/>
            <person name="Tyler B.M."/>
        </authorList>
    </citation>
    <scope>NUCLEOTIDE SEQUENCE [LARGE SCALE GENOMIC DNA]</scope>
    <source>
        <strain evidence="2">Emoy2</strain>
    </source>
</reference>
<sequence length="106" mass="11961">MIFNQHQLRRGDVSRILPPGVIFWGAPRLVGIDTTSTKLTTNRCWTRAMGGEQETHTGGFSLIYQHKSVPRYNILINNYQGLITCNMLTPLHRCCGFDPDPITETA</sequence>
<dbReference type="AlphaFoldDB" id="M4BAV6"/>
<dbReference type="InParanoid" id="M4BAV6"/>
<dbReference type="Proteomes" id="UP000011713">
    <property type="component" value="Unassembled WGS sequence"/>
</dbReference>
<dbReference type="EnsemblProtists" id="HpaT803416">
    <property type="protein sequence ID" value="HpaP803416"/>
    <property type="gene ID" value="HpaG803416"/>
</dbReference>
<reference evidence="1" key="2">
    <citation type="submission" date="2015-06" db="UniProtKB">
        <authorList>
            <consortium name="EnsemblProtists"/>
        </authorList>
    </citation>
    <scope>IDENTIFICATION</scope>
    <source>
        <strain evidence="1">Emoy2</strain>
    </source>
</reference>
<proteinExistence type="predicted"/>
<dbReference type="VEuPathDB" id="FungiDB:HpaG803416"/>
<dbReference type="EMBL" id="JH598083">
    <property type="status" value="NOT_ANNOTATED_CDS"/>
    <property type="molecule type" value="Genomic_DNA"/>
</dbReference>